<dbReference type="Pfam" id="PF00005">
    <property type="entry name" value="ABC_tran"/>
    <property type="match status" value="1"/>
</dbReference>
<reference evidence="2 3" key="1">
    <citation type="journal article" date="2017" name="Appl. Environ. Microbiol.">
        <title>Parallel evolution of two clades of a major Atlantic endemic Vibrio parahaemolyticus pathogen lineage by independent acquisition of related pathogenicity islands.</title>
        <authorList>
            <person name="Xu F."/>
            <person name="Gonzalez-Escalona N."/>
            <person name="Drees K.P."/>
            <person name="Sebra R.P."/>
            <person name="Cooper V.S."/>
            <person name="Jones S.H."/>
            <person name="Whistler C.A."/>
        </authorList>
    </citation>
    <scope>NUCLEOTIDE SEQUENCE [LARGE SCALE GENOMIC DNA]</scope>
    <source>
        <strain evidence="2 3">MAVP-3</strain>
    </source>
</reference>
<dbReference type="AlphaFoldDB" id="A0A227JB86"/>
<dbReference type="SUPFAM" id="SSF52540">
    <property type="entry name" value="P-loop containing nucleoside triphosphate hydrolases"/>
    <property type="match status" value="1"/>
</dbReference>
<protein>
    <submittedName>
        <fullName evidence="2">Cysteine/glutathione ABC transporter ATP-binding protein/permease CydC</fullName>
    </submittedName>
</protein>
<keyword evidence="2" id="KW-0067">ATP-binding</keyword>
<comment type="caution">
    <text evidence="2">The sequence shown here is derived from an EMBL/GenBank/DDBJ whole genome shotgun (WGS) entry which is preliminary data.</text>
</comment>
<sequence length="103" mass="11795">GGRQLSGGEKRRIGIARALLRDAPILLLDEPTEGLDKRTEQKVMALFNEYFANKTVVFITHRLIELENMDNICLMEQGEIIEQGDHQTLLAQHGRYYQLLQSL</sequence>
<dbReference type="InterPro" id="IPR003439">
    <property type="entry name" value="ABC_transporter-like_ATP-bd"/>
</dbReference>
<dbReference type="Proteomes" id="UP000214596">
    <property type="component" value="Unassembled WGS sequence"/>
</dbReference>
<feature type="non-terminal residue" evidence="2">
    <location>
        <position position="1"/>
    </location>
</feature>
<name>A0A227JB86_VIBPH</name>
<dbReference type="GO" id="GO:0015421">
    <property type="term" value="F:ABC-type oligopeptide transporter activity"/>
    <property type="evidence" value="ECO:0007669"/>
    <property type="project" value="TreeGrafter"/>
</dbReference>
<dbReference type="InterPro" id="IPR039421">
    <property type="entry name" value="Type_1_exporter"/>
</dbReference>
<evidence type="ECO:0000313" key="3">
    <source>
        <dbReference type="Proteomes" id="UP000214596"/>
    </source>
</evidence>
<dbReference type="GO" id="GO:0016887">
    <property type="term" value="F:ATP hydrolysis activity"/>
    <property type="evidence" value="ECO:0007669"/>
    <property type="project" value="InterPro"/>
</dbReference>
<keyword evidence="2" id="KW-0547">Nucleotide-binding</keyword>
<evidence type="ECO:0000313" key="2">
    <source>
        <dbReference type="EMBL" id="OXE32212.1"/>
    </source>
</evidence>
<dbReference type="InterPro" id="IPR027417">
    <property type="entry name" value="P-loop_NTPase"/>
</dbReference>
<accession>A0A227JB86</accession>
<dbReference type="PANTHER" id="PTHR43394:SF1">
    <property type="entry name" value="ATP-BINDING CASSETTE SUB-FAMILY B MEMBER 10, MITOCHONDRIAL"/>
    <property type="match status" value="1"/>
</dbReference>
<dbReference type="EMBL" id="NIXT01000773">
    <property type="protein sequence ID" value="OXE32212.1"/>
    <property type="molecule type" value="Genomic_DNA"/>
</dbReference>
<feature type="domain" description="ABC transporter" evidence="1">
    <location>
        <begin position="3"/>
        <end position="32"/>
    </location>
</feature>
<evidence type="ECO:0000259" key="1">
    <source>
        <dbReference type="Pfam" id="PF00005"/>
    </source>
</evidence>
<dbReference type="Gene3D" id="3.40.50.300">
    <property type="entry name" value="P-loop containing nucleotide triphosphate hydrolases"/>
    <property type="match status" value="1"/>
</dbReference>
<organism evidence="2 3">
    <name type="scientific">Vibrio parahaemolyticus</name>
    <dbReference type="NCBI Taxonomy" id="670"/>
    <lineage>
        <taxon>Bacteria</taxon>
        <taxon>Pseudomonadati</taxon>
        <taxon>Pseudomonadota</taxon>
        <taxon>Gammaproteobacteria</taxon>
        <taxon>Vibrionales</taxon>
        <taxon>Vibrionaceae</taxon>
        <taxon>Vibrio</taxon>
    </lineage>
</organism>
<dbReference type="PANTHER" id="PTHR43394">
    <property type="entry name" value="ATP-DEPENDENT PERMEASE MDL1, MITOCHONDRIAL"/>
    <property type="match status" value="1"/>
</dbReference>
<proteinExistence type="predicted"/>
<dbReference type="GO" id="GO:0005524">
    <property type="term" value="F:ATP binding"/>
    <property type="evidence" value="ECO:0007669"/>
    <property type="project" value="UniProtKB-KW"/>
</dbReference>
<gene>
    <name evidence="2" type="ORF">CA163_13850</name>
</gene>